<sequence>MPSGCIIGAILRNNEVIIGHKNVEIQDGDHVIVYLGDKKAVSEIEKLFQPSSFFI</sequence>
<proteinExistence type="predicted"/>
<dbReference type="GO" id="GO:0008324">
    <property type="term" value="F:monoatomic cation transmembrane transporter activity"/>
    <property type="evidence" value="ECO:0007669"/>
    <property type="project" value="InterPro"/>
</dbReference>
<dbReference type="Gene3D" id="3.30.70.1450">
    <property type="entry name" value="Regulator of K+ conductance, C-terminal domain"/>
    <property type="match status" value="1"/>
</dbReference>
<evidence type="ECO:0000313" key="2">
    <source>
        <dbReference type="EMBL" id="VEH65253.1"/>
    </source>
</evidence>
<dbReference type="Pfam" id="PF02080">
    <property type="entry name" value="TrkA_C"/>
    <property type="match status" value="1"/>
</dbReference>
<evidence type="ECO:0000313" key="3">
    <source>
        <dbReference type="Proteomes" id="UP000278733"/>
    </source>
</evidence>
<feature type="domain" description="RCK C-terminal" evidence="1">
    <location>
        <begin position="1"/>
        <end position="50"/>
    </location>
</feature>
<dbReference type="SUPFAM" id="SSF116726">
    <property type="entry name" value="TrkA C-terminal domain-like"/>
    <property type="match status" value="1"/>
</dbReference>
<dbReference type="InterPro" id="IPR036721">
    <property type="entry name" value="RCK_C_sf"/>
</dbReference>
<dbReference type="PROSITE" id="PS51202">
    <property type="entry name" value="RCK_C"/>
    <property type="match status" value="1"/>
</dbReference>
<dbReference type="Proteomes" id="UP000278733">
    <property type="component" value="Chromosome"/>
</dbReference>
<dbReference type="KEGG" id="rpne:NCTC8284_00388"/>
<reference evidence="2 3" key="1">
    <citation type="submission" date="2018-12" db="EMBL/GenBank/DDBJ databases">
        <authorList>
            <consortium name="Pathogen Informatics"/>
        </authorList>
    </citation>
    <scope>NUCLEOTIDE SEQUENCE [LARGE SCALE GENOMIC DNA]</scope>
    <source>
        <strain evidence="2 3">NCTC8284</strain>
    </source>
</reference>
<evidence type="ECO:0000259" key="1">
    <source>
        <dbReference type="PROSITE" id="PS51202"/>
    </source>
</evidence>
<gene>
    <name evidence="2" type="primary">trkA_4</name>
    <name evidence="2" type="ORF">NCTC8284_00388</name>
</gene>
<accession>A0A3S4VBY0</accession>
<name>A0A3S4VBY0_9PAST</name>
<protein>
    <submittedName>
        <fullName evidence="2">Trk system potassium uptake protein TrkA</fullName>
    </submittedName>
</protein>
<dbReference type="GO" id="GO:0006813">
    <property type="term" value="P:potassium ion transport"/>
    <property type="evidence" value="ECO:0007669"/>
    <property type="project" value="InterPro"/>
</dbReference>
<dbReference type="AlphaFoldDB" id="A0A3S4VBY0"/>
<dbReference type="InterPro" id="IPR006037">
    <property type="entry name" value="RCK_C"/>
</dbReference>
<dbReference type="EMBL" id="LR134405">
    <property type="protein sequence ID" value="VEH65253.1"/>
    <property type="molecule type" value="Genomic_DNA"/>
</dbReference>
<organism evidence="2 3">
    <name type="scientific">Rodentibacter pneumotropicus</name>
    <dbReference type="NCBI Taxonomy" id="758"/>
    <lineage>
        <taxon>Bacteria</taxon>
        <taxon>Pseudomonadati</taxon>
        <taxon>Pseudomonadota</taxon>
        <taxon>Gammaproteobacteria</taxon>
        <taxon>Pasteurellales</taxon>
        <taxon>Pasteurellaceae</taxon>
        <taxon>Rodentibacter</taxon>
    </lineage>
</organism>